<evidence type="ECO:0000259" key="2">
    <source>
        <dbReference type="Pfam" id="PF10396"/>
    </source>
</evidence>
<dbReference type="GO" id="GO:0030488">
    <property type="term" value="P:tRNA methylation"/>
    <property type="evidence" value="ECO:0007669"/>
    <property type="project" value="TreeGrafter"/>
</dbReference>
<dbReference type="Proteomes" id="UP000076744">
    <property type="component" value="Unassembled WGS sequence"/>
</dbReference>
<dbReference type="InterPro" id="IPR027266">
    <property type="entry name" value="TrmE/GcvT-like"/>
</dbReference>
<feature type="compositionally biased region" description="Basic and acidic residues" evidence="1">
    <location>
        <begin position="127"/>
        <end position="150"/>
    </location>
</feature>
<dbReference type="STRING" id="1081104.A0A168DCP6"/>
<dbReference type="GO" id="GO:0002098">
    <property type="term" value="P:tRNA wobble uridine modification"/>
    <property type="evidence" value="ECO:0007669"/>
    <property type="project" value="TreeGrafter"/>
</dbReference>
<feature type="region of interest" description="Disordered" evidence="1">
    <location>
        <begin position="121"/>
        <end position="160"/>
    </location>
</feature>
<dbReference type="AlphaFoldDB" id="A0A168DCP6"/>
<dbReference type="InterPro" id="IPR018948">
    <property type="entry name" value="GTP-bd_TrmE_N"/>
</dbReference>
<dbReference type="Gene3D" id="1.20.120.430">
    <property type="entry name" value="tRNA modification GTPase MnmE domain 2"/>
    <property type="match status" value="1"/>
</dbReference>
<sequence length="412" mass="42477">MSGGCLCPSKPPPKPRYAAVRRLLHPESCDASPVVLDSSALVLYFPAPATVTGEDVLELHVHGGSATVKAVLAAIPRCRRPPPSGGRIRYAEPGRGRGADRLLRGPAPGRVAGGLAGECGAAGAGDAARDPAAREGRREERAAAERDPDRAGGAAERGQELADELDSWAGGVDCVGGGGHDAGRGGGEPGYQGVPVLVCGHGGLQDEGGGRNKAKEADVVVVLASVETSGAGDAYIRHDEQTLQLAAEADSCLVLVNKRDAVDQETLQALLSDFQKELRGKLQGINVHAVSCKEAQGGTTHTVAVGGDTQDPGSVHAVIDALGARFAAMTTLPAEQQDLLGVTERQRQLLADCRGHLEAFLAEAEAEAADSVLAAEFLRYAADCLARITGRGEGGDVEEVLGVVFEKFCVGK</sequence>
<dbReference type="OrthoDB" id="188276at2759"/>
<dbReference type="GO" id="GO:0005739">
    <property type="term" value="C:mitochondrion"/>
    <property type="evidence" value="ECO:0007669"/>
    <property type="project" value="TreeGrafter"/>
</dbReference>
<protein>
    <submittedName>
        <fullName evidence="4">Mitochondrial GTPase</fullName>
    </submittedName>
</protein>
<evidence type="ECO:0000313" key="4">
    <source>
        <dbReference type="EMBL" id="OAA72445.1"/>
    </source>
</evidence>
<evidence type="ECO:0000259" key="3">
    <source>
        <dbReference type="Pfam" id="PF12631"/>
    </source>
</evidence>
<feature type="domain" description="MnmE helical" evidence="3">
    <location>
        <begin position="319"/>
        <end position="409"/>
    </location>
</feature>
<dbReference type="Pfam" id="PF10396">
    <property type="entry name" value="TrmE_N"/>
    <property type="match status" value="1"/>
</dbReference>
<dbReference type="EMBL" id="AZHB01000002">
    <property type="protein sequence ID" value="OAA72445.1"/>
    <property type="molecule type" value="Genomic_DNA"/>
</dbReference>
<name>A0A168DCP6_CORFA</name>
<dbReference type="SUPFAM" id="SSF116878">
    <property type="entry name" value="TrmE connector domain"/>
    <property type="match status" value="1"/>
</dbReference>
<dbReference type="Gene3D" id="3.30.1360.120">
    <property type="entry name" value="Probable tRNA modification gtpase trme, domain 1"/>
    <property type="match status" value="1"/>
</dbReference>
<gene>
    <name evidence="4" type="ORF">ISF_01518</name>
</gene>
<feature type="compositionally biased region" description="Basic and acidic residues" evidence="1">
    <location>
        <begin position="89"/>
        <end position="103"/>
    </location>
</feature>
<feature type="region of interest" description="Disordered" evidence="1">
    <location>
        <begin position="82"/>
        <end position="107"/>
    </location>
</feature>
<dbReference type="GeneID" id="30017810"/>
<dbReference type="InterPro" id="IPR025867">
    <property type="entry name" value="MnmE_helical"/>
</dbReference>
<dbReference type="RefSeq" id="XP_018707891.1">
    <property type="nucleotide sequence ID" value="XM_018845125.1"/>
</dbReference>
<accession>A0A168DCP6</accession>
<feature type="domain" description="GTP-binding protein TrmE N-terminal" evidence="2">
    <location>
        <begin position="11"/>
        <end position="94"/>
    </location>
</feature>
<dbReference type="PANTHER" id="PTHR42714:SF2">
    <property type="entry name" value="TRNA MODIFICATION GTPASE GTPBP3, MITOCHONDRIAL"/>
    <property type="match status" value="1"/>
</dbReference>
<comment type="caution">
    <text evidence="4">The sequence shown here is derived from an EMBL/GenBank/DDBJ whole genome shotgun (WGS) entry which is preliminary data.</text>
</comment>
<proteinExistence type="predicted"/>
<keyword evidence="5" id="KW-1185">Reference proteome</keyword>
<dbReference type="PANTHER" id="PTHR42714">
    <property type="entry name" value="TRNA MODIFICATION GTPASE GTPBP3"/>
    <property type="match status" value="1"/>
</dbReference>
<dbReference type="SUPFAM" id="SSF103025">
    <property type="entry name" value="Folate-binding domain"/>
    <property type="match status" value="1"/>
</dbReference>
<reference evidence="4 5" key="1">
    <citation type="journal article" date="2016" name="Genome Biol. Evol.">
        <title>Divergent and convergent evolution of fungal pathogenicity.</title>
        <authorList>
            <person name="Shang Y."/>
            <person name="Xiao G."/>
            <person name="Zheng P."/>
            <person name="Cen K."/>
            <person name="Zhan S."/>
            <person name="Wang C."/>
        </authorList>
    </citation>
    <scope>NUCLEOTIDE SEQUENCE [LARGE SCALE GENOMIC DNA]</scope>
    <source>
        <strain evidence="4 5">ARSEF 2679</strain>
    </source>
</reference>
<dbReference type="Pfam" id="PF12631">
    <property type="entry name" value="MnmE_helical"/>
    <property type="match status" value="1"/>
</dbReference>
<evidence type="ECO:0000313" key="5">
    <source>
        <dbReference type="Proteomes" id="UP000076744"/>
    </source>
</evidence>
<dbReference type="InterPro" id="IPR027368">
    <property type="entry name" value="MnmE_dom2"/>
</dbReference>
<evidence type="ECO:0000256" key="1">
    <source>
        <dbReference type="SAM" id="MobiDB-lite"/>
    </source>
</evidence>
<organism evidence="4 5">
    <name type="scientific">Cordyceps fumosorosea (strain ARSEF 2679)</name>
    <name type="common">Isaria fumosorosea</name>
    <dbReference type="NCBI Taxonomy" id="1081104"/>
    <lineage>
        <taxon>Eukaryota</taxon>
        <taxon>Fungi</taxon>
        <taxon>Dikarya</taxon>
        <taxon>Ascomycota</taxon>
        <taxon>Pezizomycotina</taxon>
        <taxon>Sordariomycetes</taxon>
        <taxon>Hypocreomycetidae</taxon>
        <taxon>Hypocreales</taxon>
        <taxon>Cordycipitaceae</taxon>
        <taxon>Cordyceps</taxon>
    </lineage>
</organism>